<dbReference type="OMA" id="QSAMRCK"/>
<dbReference type="GO" id="GO:0003700">
    <property type="term" value="F:DNA-binding transcription factor activity"/>
    <property type="evidence" value="ECO:0007669"/>
    <property type="project" value="InterPro"/>
</dbReference>
<name>A0A5P1E8V5_ASPOF</name>
<evidence type="ECO:0000313" key="5">
    <source>
        <dbReference type="EMBL" id="ONK57935.1"/>
    </source>
</evidence>
<dbReference type="Proteomes" id="UP000243459">
    <property type="component" value="Chromosome 9"/>
</dbReference>
<evidence type="ECO:0000313" key="6">
    <source>
        <dbReference type="Proteomes" id="UP000243459"/>
    </source>
</evidence>
<keyword evidence="1" id="KW-0805">Transcription regulation</keyword>
<evidence type="ECO:0000256" key="2">
    <source>
        <dbReference type="ARBA" id="ARBA00023163"/>
    </source>
</evidence>
<keyword evidence="3" id="KW-0175">Coiled coil</keyword>
<dbReference type="GO" id="GO:0005634">
    <property type="term" value="C:nucleus"/>
    <property type="evidence" value="ECO:0007669"/>
    <property type="project" value="TreeGrafter"/>
</dbReference>
<dbReference type="Gramene" id="ONK57935">
    <property type="protein sequence ID" value="ONK57935"/>
    <property type="gene ID" value="A4U43_C09F5790"/>
</dbReference>
<dbReference type="PROSITE" id="PS50217">
    <property type="entry name" value="BZIP"/>
    <property type="match status" value="1"/>
</dbReference>
<evidence type="ECO:0000259" key="4">
    <source>
        <dbReference type="PROSITE" id="PS50217"/>
    </source>
</evidence>
<feature type="domain" description="BZIP" evidence="4">
    <location>
        <begin position="38"/>
        <end position="85"/>
    </location>
</feature>
<dbReference type="AlphaFoldDB" id="A0A5P1E8V5"/>
<accession>A0A5P1E8V5</accession>
<proteinExistence type="predicted"/>
<feature type="coiled-coil region" evidence="3">
    <location>
        <begin position="56"/>
        <end position="83"/>
    </location>
</feature>
<keyword evidence="6" id="KW-1185">Reference proteome</keyword>
<protein>
    <recommendedName>
        <fullName evidence="4">BZIP domain-containing protein</fullName>
    </recommendedName>
</protein>
<dbReference type="SUPFAM" id="SSF57959">
    <property type="entry name" value="Leucine zipper domain"/>
    <property type="match status" value="1"/>
</dbReference>
<dbReference type="InterPro" id="IPR004827">
    <property type="entry name" value="bZIP"/>
</dbReference>
<dbReference type="PANTHER" id="PTHR13690">
    <property type="entry name" value="TRANSCRIPTION FACTOR POSF21-RELATED"/>
    <property type="match status" value="1"/>
</dbReference>
<organism evidence="5 6">
    <name type="scientific">Asparagus officinalis</name>
    <name type="common">Garden asparagus</name>
    <dbReference type="NCBI Taxonomy" id="4686"/>
    <lineage>
        <taxon>Eukaryota</taxon>
        <taxon>Viridiplantae</taxon>
        <taxon>Streptophyta</taxon>
        <taxon>Embryophyta</taxon>
        <taxon>Tracheophyta</taxon>
        <taxon>Spermatophyta</taxon>
        <taxon>Magnoliopsida</taxon>
        <taxon>Liliopsida</taxon>
        <taxon>Asparagales</taxon>
        <taxon>Asparagaceae</taxon>
        <taxon>Asparagoideae</taxon>
        <taxon>Asparagus</taxon>
    </lineage>
</organism>
<dbReference type="Pfam" id="PF00170">
    <property type="entry name" value="bZIP_1"/>
    <property type="match status" value="1"/>
</dbReference>
<dbReference type="Gene3D" id="1.20.5.170">
    <property type="match status" value="1"/>
</dbReference>
<dbReference type="PANTHER" id="PTHR13690:SF80">
    <property type="entry name" value="BZIP TRANSCRIPTION FACTOR FAMILY PROTEIN-RELATED"/>
    <property type="match status" value="1"/>
</dbReference>
<reference evidence="6" key="1">
    <citation type="journal article" date="2017" name="Nat. Commun.">
        <title>The asparagus genome sheds light on the origin and evolution of a young Y chromosome.</title>
        <authorList>
            <person name="Harkess A."/>
            <person name="Zhou J."/>
            <person name="Xu C."/>
            <person name="Bowers J.E."/>
            <person name="Van der Hulst R."/>
            <person name="Ayyampalayam S."/>
            <person name="Mercati F."/>
            <person name="Riccardi P."/>
            <person name="McKain M.R."/>
            <person name="Kakrana A."/>
            <person name="Tang H."/>
            <person name="Ray J."/>
            <person name="Groenendijk J."/>
            <person name="Arikit S."/>
            <person name="Mathioni S.M."/>
            <person name="Nakano M."/>
            <person name="Shan H."/>
            <person name="Telgmann-Rauber A."/>
            <person name="Kanno A."/>
            <person name="Yue Z."/>
            <person name="Chen H."/>
            <person name="Li W."/>
            <person name="Chen Y."/>
            <person name="Xu X."/>
            <person name="Zhang Y."/>
            <person name="Luo S."/>
            <person name="Chen H."/>
            <person name="Gao J."/>
            <person name="Mao Z."/>
            <person name="Pires J.C."/>
            <person name="Luo M."/>
            <person name="Kudrna D."/>
            <person name="Wing R.A."/>
            <person name="Meyers B.C."/>
            <person name="Yi K."/>
            <person name="Kong H."/>
            <person name="Lavrijsen P."/>
            <person name="Sunseri F."/>
            <person name="Falavigna A."/>
            <person name="Ye Y."/>
            <person name="Leebens-Mack J.H."/>
            <person name="Chen G."/>
        </authorList>
    </citation>
    <scope>NUCLEOTIDE SEQUENCE [LARGE SCALE GENOMIC DNA]</scope>
    <source>
        <strain evidence="6">cv. DH0086</strain>
    </source>
</reference>
<gene>
    <name evidence="5" type="ORF">A4U43_C09F5790</name>
</gene>
<keyword evidence="2" id="KW-0804">Transcription</keyword>
<evidence type="ECO:0000256" key="3">
    <source>
        <dbReference type="SAM" id="Coils"/>
    </source>
</evidence>
<evidence type="ECO:0000256" key="1">
    <source>
        <dbReference type="ARBA" id="ARBA00023015"/>
    </source>
</evidence>
<dbReference type="InterPro" id="IPR046347">
    <property type="entry name" value="bZIP_sf"/>
</dbReference>
<dbReference type="EMBL" id="CM007389">
    <property type="protein sequence ID" value="ONK57935.1"/>
    <property type="molecule type" value="Genomic_DNA"/>
</dbReference>
<sequence>MYNGESLESQTLDRSSSISMAMKKQYSRAELTEIARLDPKRAKKIMTNRQSAMRCKQRKELYLSELEERAEVLKMETSRLSSRLAISRVGLF</sequence>